<protein>
    <recommendedName>
        <fullName evidence="4">DUF192 domain-containing protein</fullName>
    </recommendedName>
</protein>
<dbReference type="Gene3D" id="2.60.120.1140">
    <property type="entry name" value="Protein of unknown function DUF192"/>
    <property type="match status" value="1"/>
</dbReference>
<dbReference type="STRING" id="1208324.P73_2989"/>
<feature type="signal peptide" evidence="1">
    <location>
        <begin position="1"/>
        <end position="18"/>
    </location>
</feature>
<dbReference type="AlphaFoldDB" id="A0A0B5DXJ1"/>
<dbReference type="EMBL" id="CP004393">
    <property type="protein sequence ID" value="AJE47704.1"/>
    <property type="molecule type" value="Genomic_DNA"/>
</dbReference>
<dbReference type="OrthoDB" id="9808290at2"/>
<keyword evidence="3" id="KW-1185">Reference proteome</keyword>
<dbReference type="Pfam" id="PF02643">
    <property type="entry name" value="DUF192"/>
    <property type="match status" value="1"/>
</dbReference>
<sequence length="159" mass="16929">MRRALWAFVLVLPGTLSAQEACRPDEVVILDGGSGAAQARFSVEIADDAPERARGLMHRESLAQSHGMLFVYEAPQQVAFWMENTLIPLDMIFTDRTGRVTRVHDSAVPLDRTPIPGGDEVLAVLEINGGLAAALGIGPGDMLRHPVFGAEAAAPCAGE</sequence>
<dbReference type="KEGG" id="cid:P73_2989"/>
<proteinExistence type="predicted"/>
<dbReference type="HOGENOM" id="CLU_097039_2_1_5"/>
<accession>A0A0B5DXJ1</accession>
<reference evidence="2 3" key="1">
    <citation type="journal article" date="2014" name="Int. J. Syst. Evol. Microbiol.">
        <title>Celeribacter indicus sp. nov., a polycyclic aromatic hydrocarbon-degrading bacterium from deep-sea sediment and reclassification of Huaishuia halophila as Celeribacter halophilus comb. nov.</title>
        <authorList>
            <person name="Lai Q."/>
            <person name="Cao J."/>
            <person name="Yuan J."/>
            <person name="Li F."/>
            <person name="Shao Z."/>
        </authorList>
    </citation>
    <scope>NUCLEOTIDE SEQUENCE [LARGE SCALE GENOMIC DNA]</scope>
    <source>
        <strain evidence="2">P73</strain>
    </source>
</reference>
<evidence type="ECO:0000313" key="3">
    <source>
        <dbReference type="Proteomes" id="UP000031521"/>
    </source>
</evidence>
<name>A0A0B5DXJ1_9RHOB</name>
<feature type="chain" id="PRO_5002101716" description="DUF192 domain-containing protein" evidence="1">
    <location>
        <begin position="19"/>
        <end position="159"/>
    </location>
</feature>
<keyword evidence="1" id="KW-0732">Signal</keyword>
<evidence type="ECO:0000313" key="2">
    <source>
        <dbReference type="EMBL" id="AJE47704.1"/>
    </source>
</evidence>
<dbReference type="PANTHER" id="PTHR37953">
    <property type="entry name" value="UPF0127 PROTEIN MJ1496"/>
    <property type="match status" value="1"/>
</dbReference>
<dbReference type="InterPro" id="IPR038695">
    <property type="entry name" value="Saro_0823-like_sf"/>
</dbReference>
<organism evidence="2 3">
    <name type="scientific">Celeribacter indicus</name>
    <dbReference type="NCBI Taxonomy" id="1208324"/>
    <lineage>
        <taxon>Bacteria</taxon>
        <taxon>Pseudomonadati</taxon>
        <taxon>Pseudomonadota</taxon>
        <taxon>Alphaproteobacteria</taxon>
        <taxon>Rhodobacterales</taxon>
        <taxon>Roseobacteraceae</taxon>
        <taxon>Celeribacter</taxon>
    </lineage>
</organism>
<dbReference type="Proteomes" id="UP000031521">
    <property type="component" value="Chromosome"/>
</dbReference>
<gene>
    <name evidence="2" type="ORF">P73_2989</name>
</gene>
<dbReference type="InterPro" id="IPR003795">
    <property type="entry name" value="DUF192"/>
</dbReference>
<evidence type="ECO:0000256" key="1">
    <source>
        <dbReference type="SAM" id="SignalP"/>
    </source>
</evidence>
<evidence type="ECO:0008006" key="4">
    <source>
        <dbReference type="Google" id="ProtNLM"/>
    </source>
</evidence>
<dbReference type="PANTHER" id="PTHR37953:SF1">
    <property type="entry name" value="UPF0127 PROTEIN MJ1496"/>
    <property type="match status" value="1"/>
</dbReference>